<dbReference type="EMBL" id="JBITYG010000012">
    <property type="protein sequence ID" value="MFI9105534.1"/>
    <property type="molecule type" value="Genomic_DNA"/>
</dbReference>
<protein>
    <submittedName>
        <fullName evidence="2">DNRLRE domain-containing protein</fullName>
    </submittedName>
</protein>
<dbReference type="RefSeq" id="WP_399656286.1">
    <property type="nucleotide sequence ID" value="NZ_JBITYG010000012.1"/>
</dbReference>
<evidence type="ECO:0000313" key="2">
    <source>
        <dbReference type="EMBL" id="MFI9105534.1"/>
    </source>
</evidence>
<evidence type="ECO:0000313" key="3">
    <source>
        <dbReference type="Proteomes" id="UP001614394"/>
    </source>
</evidence>
<comment type="caution">
    <text evidence="2">The sequence shown here is derived from an EMBL/GenBank/DDBJ whole genome shotgun (WGS) entry which is preliminary data.</text>
</comment>
<feature type="compositionally biased region" description="Low complexity" evidence="1">
    <location>
        <begin position="166"/>
        <end position="182"/>
    </location>
</feature>
<feature type="region of interest" description="Disordered" evidence="1">
    <location>
        <begin position="53"/>
        <end position="102"/>
    </location>
</feature>
<feature type="region of interest" description="Disordered" evidence="1">
    <location>
        <begin position="166"/>
        <end position="185"/>
    </location>
</feature>
<feature type="compositionally biased region" description="Low complexity" evidence="1">
    <location>
        <begin position="76"/>
        <end position="92"/>
    </location>
</feature>
<evidence type="ECO:0000256" key="1">
    <source>
        <dbReference type="SAM" id="MobiDB-lite"/>
    </source>
</evidence>
<sequence length="597" mass="61378">MTIAIWAQGTAAFAAPRPTPSLGAVLSDLLKLLGAPDGSGPVSATGTADHVRRARSGVGHPSGTAPGVGKGELPPAAAAAGSDAVGRSGVSRHGFNTKTSRRVASKSGAKFDFFQNTDGTFTRQLSENVKNYQDPSGNWQPIDTSLVKTGNGRLQEKANSLQVSFAGAPSASTSPSGPARATNAISQTGTTTVAARSAVYTVPVGASALPWRSGNVVPADTVVTSGTSTGPLATMTMSSSQSVSWSLSGTSAVAPSMSGSTAEYDGILPDTNVVLEATGDGVKESLILSSAAAPTTWLFPMSLTGLSLVTATDGTIELVDASGTVVATLPKAYAYDASVDPVSGDHHENWSMGYSVTSVNGTPAVRMSLDPAWLQGPDIKFPVTVDPTVALSTAGQTDTTYAEYPYAEDFSSSSVMKIGTYDAGAHIAESLIKIPSLPTSNGYHITGAQFGVFDIWAATCGSSNSYHVYPISSAWSVTGSKAWSNLPSTAAAIGTWSGTPAASVCSNTSKDPSTGQWQYTTLSTSYFQNIALGRTPNYGLALFASGTDSNSWKQFDSSQVSSHAPYINITYAPNVAPDIKHTYPASGYASPTLTPEL</sequence>
<dbReference type="Proteomes" id="UP001614394">
    <property type="component" value="Unassembled WGS sequence"/>
</dbReference>
<keyword evidence="3" id="KW-1185">Reference proteome</keyword>
<proteinExistence type="predicted"/>
<name>A0ABW8CGF6_9ACTN</name>
<gene>
    <name evidence="2" type="ORF">ACIGXA_34015</name>
</gene>
<accession>A0ABW8CGF6</accession>
<organism evidence="2 3">
    <name type="scientific">Streptomyces fildesensis</name>
    <dbReference type="NCBI Taxonomy" id="375757"/>
    <lineage>
        <taxon>Bacteria</taxon>
        <taxon>Bacillati</taxon>
        <taxon>Actinomycetota</taxon>
        <taxon>Actinomycetes</taxon>
        <taxon>Kitasatosporales</taxon>
        <taxon>Streptomycetaceae</taxon>
        <taxon>Streptomyces</taxon>
    </lineage>
</organism>
<reference evidence="2 3" key="1">
    <citation type="submission" date="2024-10" db="EMBL/GenBank/DDBJ databases">
        <title>The Natural Products Discovery Center: Release of the First 8490 Sequenced Strains for Exploring Actinobacteria Biosynthetic Diversity.</title>
        <authorList>
            <person name="Kalkreuter E."/>
            <person name="Kautsar S.A."/>
            <person name="Yang D."/>
            <person name="Bader C.D."/>
            <person name="Teijaro C.N."/>
            <person name="Fluegel L."/>
            <person name="Davis C.M."/>
            <person name="Simpson J.R."/>
            <person name="Lauterbach L."/>
            <person name="Steele A.D."/>
            <person name="Gui C."/>
            <person name="Meng S."/>
            <person name="Li G."/>
            <person name="Viehrig K."/>
            <person name="Ye F."/>
            <person name="Su P."/>
            <person name="Kiefer A.F."/>
            <person name="Nichols A."/>
            <person name="Cepeda A.J."/>
            <person name="Yan W."/>
            <person name="Fan B."/>
            <person name="Jiang Y."/>
            <person name="Adhikari A."/>
            <person name="Zheng C.-J."/>
            <person name="Schuster L."/>
            <person name="Cowan T.M."/>
            <person name="Smanski M.J."/>
            <person name="Chevrette M.G."/>
            <person name="De Carvalho L.P.S."/>
            <person name="Shen B."/>
        </authorList>
    </citation>
    <scope>NUCLEOTIDE SEQUENCE [LARGE SCALE GENOMIC DNA]</scope>
    <source>
        <strain evidence="2 3">NPDC053399</strain>
    </source>
</reference>
<dbReference type="NCBIfam" id="NF033679">
    <property type="entry name" value="DNRLRE_dom"/>
    <property type="match status" value="1"/>
</dbReference>